<dbReference type="AlphaFoldDB" id="A0A0D2BJ19"/>
<reference evidence="8 9" key="1">
    <citation type="submission" date="2015-01" db="EMBL/GenBank/DDBJ databases">
        <title>The Genome Sequence of Exophiala spinifera CBS89968.</title>
        <authorList>
            <consortium name="The Broad Institute Genomics Platform"/>
            <person name="Cuomo C."/>
            <person name="de Hoog S."/>
            <person name="Gorbushina A."/>
            <person name="Stielow B."/>
            <person name="Teixiera M."/>
            <person name="Abouelleil A."/>
            <person name="Chapman S.B."/>
            <person name="Priest M."/>
            <person name="Young S.K."/>
            <person name="Wortman J."/>
            <person name="Nusbaum C."/>
            <person name="Birren B."/>
        </authorList>
    </citation>
    <scope>NUCLEOTIDE SEQUENCE [LARGE SCALE GENOMIC DNA]</scope>
    <source>
        <strain evidence="8 9">CBS 89968</strain>
    </source>
</reference>
<evidence type="ECO:0000256" key="1">
    <source>
        <dbReference type="ARBA" id="ARBA00001954"/>
    </source>
</evidence>
<dbReference type="GeneID" id="27329931"/>
<evidence type="ECO:0000259" key="7">
    <source>
        <dbReference type="Pfam" id="PF02668"/>
    </source>
</evidence>
<sequence>MLSNLYQSSSNFHVIPLKSDLRKDTLIGAEIAFNYNADGGDDSRLSRRLIDVKDLTESDLSLLRQALFEHSVIIFRNQQGVDPNTLPLLAAIWDDQVQSHHSGEIAALTATNNILSKNNAARIPRAKEVTILGQGSFDGYEGIPTLRLRHVNHLEFHDQPLSQEELGQGYTRFYRFHCDAPLYEKLPGKVTILHALKVPKSPRQKIKFENGQELELDAGATAFVSGARAFQLLTPEEQEFALNTIVQYAPRPYEWIQNCKATSDGLSIVTTGLEKPLEELTPWDPEKVQAHPMVWKNPLFPDRPHLQILGMCVKSLITIDPKTKERKVIDDLAEVRKICHSFQKKSMAPSYIYAHTWRDGDLVAFHNQGVWHTITGQLGDDDERETTDATEIARREVNKRLMWQCTMASGVPPEPFNQMLKTF</sequence>
<dbReference type="Pfam" id="PF02668">
    <property type="entry name" value="TauD"/>
    <property type="match status" value="1"/>
</dbReference>
<gene>
    <name evidence="8" type="ORF">PV08_02848</name>
</gene>
<dbReference type="InterPro" id="IPR003819">
    <property type="entry name" value="TauD/TfdA-like"/>
</dbReference>
<dbReference type="Proteomes" id="UP000053328">
    <property type="component" value="Unassembled WGS sequence"/>
</dbReference>
<dbReference type="OrthoDB" id="93019at2759"/>
<dbReference type="InterPro" id="IPR051178">
    <property type="entry name" value="TfdA_dioxygenase"/>
</dbReference>
<dbReference type="HOGENOM" id="CLU_046574_1_0_1"/>
<dbReference type="EMBL" id="KN847493">
    <property type="protein sequence ID" value="KIW18560.1"/>
    <property type="molecule type" value="Genomic_DNA"/>
</dbReference>
<proteinExistence type="inferred from homology"/>
<dbReference type="PANTHER" id="PTHR43779:SF2">
    <property type="entry name" value="ALPHA-KETOGLUTARATE-DEPENDENT XANTHINE DIOXYGENASE XAN1"/>
    <property type="match status" value="1"/>
</dbReference>
<comment type="similarity">
    <text evidence="2">Belongs to the TfdA dioxygenase family.</text>
</comment>
<evidence type="ECO:0000313" key="8">
    <source>
        <dbReference type="EMBL" id="KIW18560.1"/>
    </source>
</evidence>
<dbReference type="GO" id="GO:0051213">
    <property type="term" value="F:dioxygenase activity"/>
    <property type="evidence" value="ECO:0007669"/>
    <property type="project" value="UniProtKB-KW"/>
</dbReference>
<dbReference type="VEuPathDB" id="FungiDB:PV08_02848"/>
<keyword evidence="9" id="KW-1185">Reference proteome</keyword>
<evidence type="ECO:0000256" key="6">
    <source>
        <dbReference type="ARBA" id="ARBA00023004"/>
    </source>
</evidence>
<name>A0A0D2BJ19_9EURO</name>
<dbReference type="GO" id="GO:0046872">
    <property type="term" value="F:metal ion binding"/>
    <property type="evidence" value="ECO:0007669"/>
    <property type="project" value="UniProtKB-KW"/>
</dbReference>
<feature type="domain" description="TauD/TfdA-like" evidence="7">
    <location>
        <begin position="51"/>
        <end position="384"/>
    </location>
</feature>
<dbReference type="STRING" id="91928.A0A0D2BJ19"/>
<organism evidence="8 9">
    <name type="scientific">Exophiala spinifera</name>
    <dbReference type="NCBI Taxonomy" id="91928"/>
    <lineage>
        <taxon>Eukaryota</taxon>
        <taxon>Fungi</taxon>
        <taxon>Dikarya</taxon>
        <taxon>Ascomycota</taxon>
        <taxon>Pezizomycotina</taxon>
        <taxon>Eurotiomycetes</taxon>
        <taxon>Chaetothyriomycetidae</taxon>
        <taxon>Chaetothyriales</taxon>
        <taxon>Herpotrichiellaceae</taxon>
        <taxon>Exophiala</taxon>
    </lineage>
</organism>
<evidence type="ECO:0000256" key="5">
    <source>
        <dbReference type="ARBA" id="ARBA00023002"/>
    </source>
</evidence>
<accession>A0A0D2BJ19</accession>
<dbReference type="PANTHER" id="PTHR43779">
    <property type="entry name" value="DIOXYGENASE RV0097-RELATED"/>
    <property type="match status" value="1"/>
</dbReference>
<dbReference type="RefSeq" id="XP_016238776.1">
    <property type="nucleotide sequence ID" value="XM_016377206.1"/>
</dbReference>
<dbReference type="Gene3D" id="3.60.130.10">
    <property type="entry name" value="Clavaminate synthase-like"/>
    <property type="match status" value="1"/>
</dbReference>
<evidence type="ECO:0000256" key="4">
    <source>
        <dbReference type="ARBA" id="ARBA00022964"/>
    </source>
</evidence>
<evidence type="ECO:0000256" key="3">
    <source>
        <dbReference type="ARBA" id="ARBA00022723"/>
    </source>
</evidence>
<protein>
    <recommendedName>
        <fullName evidence="7">TauD/TfdA-like domain-containing protein</fullName>
    </recommendedName>
</protein>
<keyword evidence="6" id="KW-0408">Iron</keyword>
<dbReference type="InterPro" id="IPR042098">
    <property type="entry name" value="TauD-like_sf"/>
</dbReference>
<keyword evidence="5" id="KW-0560">Oxidoreductase</keyword>
<keyword evidence="3" id="KW-0479">Metal-binding</keyword>
<dbReference type="SUPFAM" id="SSF51197">
    <property type="entry name" value="Clavaminate synthase-like"/>
    <property type="match status" value="1"/>
</dbReference>
<keyword evidence="4" id="KW-0223">Dioxygenase</keyword>
<evidence type="ECO:0000256" key="2">
    <source>
        <dbReference type="ARBA" id="ARBA00005896"/>
    </source>
</evidence>
<evidence type="ECO:0000313" key="9">
    <source>
        <dbReference type="Proteomes" id="UP000053328"/>
    </source>
</evidence>
<comment type="cofactor">
    <cofactor evidence="1">
        <name>Fe(2+)</name>
        <dbReference type="ChEBI" id="CHEBI:29033"/>
    </cofactor>
</comment>